<keyword evidence="1" id="KW-0346">Stress response</keyword>
<proteinExistence type="predicted"/>
<dbReference type="EMBL" id="QTSX02005058">
    <property type="protein sequence ID" value="KAJ9061549.1"/>
    <property type="molecule type" value="Genomic_DNA"/>
</dbReference>
<evidence type="ECO:0000313" key="1">
    <source>
        <dbReference type="EMBL" id="KAJ9061549.1"/>
    </source>
</evidence>
<reference evidence="1" key="1">
    <citation type="submission" date="2022-04" db="EMBL/GenBank/DDBJ databases">
        <title>Genome of the entomopathogenic fungus Entomophthora muscae.</title>
        <authorList>
            <person name="Elya C."/>
            <person name="Lovett B.R."/>
            <person name="Lee E."/>
            <person name="Macias A.M."/>
            <person name="Hajek A.E."/>
            <person name="De Bivort B.L."/>
            <person name="Kasson M.T."/>
            <person name="De Fine Licht H.H."/>
            <person name="Stajich J.E."/>
        </authorList>
    </citation>
    <scope>NUCLEOTIDE SEQUENCE</scope>
    <source>
        <strain evidence="1">Berkeley</strain>
    </source>
</reference>
<organism evidence="1 2">
    <name type="scientific">Entomophthora muscae</name>
    <dbReference type="NCBI Taxonomy" id="34485"/>
    <lineage>
        <taxon>Eukaryota</taxon>
        <taxon>Fungi</taxon>
        <taxon>Fungi incertae sedis</taxon>
        <taxon>Zoopagomycota</taxon>
        <taxon>Entomophthoromycotina</taxon>
        <taxon>Entomophthoromycetes</taxon>
        <taxon>Entomophthorales</taxon>
        <taxon>Entomophthoraceae</taxon>
        <taxon>Entomophthora</taxon>
    </lineage>
</organism>
<keyword evidence="2" id="KW-1185">Reference proteome</keyword>
<gene>
    <name evidence="1" type="primary">SSB1_4</name>
    <name evidence="1" type="ORF">DSO57_1019468</name>
</gene>
<accession>A0ACC2SGR3</accession>
<sequence length="341" mass="38054">MVLALSFGGGVVDASLITIKENNFFVNAAAGDSFLGGVDFDDALVQYCQDDFKGRYNKDISGEWRALSRLRAACEEAKCALSSSTETDIHVNDLHEGIDYSYRLTREKFEEISKRIFIKIMGVIRALFSRRKLKALKYSKEDVDEVIVVGGSSNIPKIQSDIKRLFEKEIKFLDEGSVAYGTAVLVAHHAGILGAHNFSLRDVASSNCCIKHPNNSTELFFRSKTSLPIKTSRRFKTSTDGSTTNFSLFECDRNQNTYGYNLICNVALFDRDQGGQSKDFNCLFEMKMHEGIIITPYEADPITYDVSFDKEIDCSFSGPGFLPTNYNCPLSELLSGLQVKS</sequence>
<evidence type="ECO:0000313" key="2">
    <source>
        <dbReference type="Proteomes" id="UP001165960"/>
    </source>
</evidence>
<dbReference type="Proteomes" id="UP001165960">
    <property type="component" value="Unassembled WGS sequence"/>
</dbReference>
<name>A0ACC2SGR3_9FUNG</name>
<protein>
    <submittedName>
        <fullName evidence="1">Heat shock protein ssb1</fullName>
    </submittedName>
</protein>
<comment type="caution">
    <text evidence="1">The sequence shown here is derived from an EMBL/GenBank/DDBJ whole genome shotgun (WGS) entry which is preliminary data.</text>
</comment>